<feature type="region of interest" description="Disordered" evidence="10">
    <location>
        <begin position="398"/>
        <end position="421"/>
    </location>
</feature>
<keyword evidence="7" id="KW-0804">Transcription</keyword>
<evidence type="ECO:0000256" key="4">
    <source>
        <dbReference type="ARBA" id="ARBA00022771"/>
    </source>
</evidence>
<feature type="domain" description="C2H2-type" evidence="11">
    <location>
        <begin position="841"/>
        <end position="870"/>
    </location>
</feature>
<sequence>MESVVVYACVVFVQFFFDVSFIAPVGWLSATSMTPTIDNVDGLEIIKSHMTMLLAADTAPQQSGLGDCFDWPSRLTTTMSSLALVLAADQEADCQNRILVDVAPVVGSGTSSSSTVETVTVDGRNAFLARQTSLGEQADTFNAAAAAALYSQYAVIQQQYTAALAAVARAAAAAAAAASRSNSTGSGCLAPSMPYPYLIATGQQFVSNLSLSTVSTTATASTTTASDSVVIENFSAKRKRSLTGRLSSNNTGDSSALNEQQQQQQQQPSSSSSSSSVCCLLLQSTSTTASSNNNTAAAAATTTTNNNNSNNSSSSVEKIFSTAGRESPAMGATRVNHKAVEEHISRLISENEALLEPSPVLLKRRSYTRQHFGSFDQGSSTGGHRNVNANGAVCSAKQKASSSSNSSNNCNTMSSSNVKTMRSQSLVDAELLLSTFKRKSSPSPDDLHRGFHRSSVDCGRLRNRTDTGSLSPRSASVEAVHQVSTGKQGSALCAYCSVGFRNVDACKAHEIRCAQRPSLSSIESSPAPIVEASSPLSCSSSCCSSSCCCSSSSTTSSCSANTSSTFSSNVIFALQLGNSTSTPMQPYCNTVRVPKLLDLEPMRSSQNQPSLITQSTFCTVRRRPVPQQKLAIARQSIWLDGIPQSTLNISSTGDDTERRTDNADAHFNILLMGCYRLQKLHHMPLLCYTTAVQELAHSMRMTHSSYWKYSKKLRKLSKLDHPPTTAAIAIINNGNSNTITSNNKNNNNNNCTSLVLQLKVDQCQQQQQNSEKNDTSNDCTISSWQRSSVDDETFQRNQNFSSAIKKGRGRGRYVCDRCGIRCKKPSVLKKHFRCHLDIRPYSCPLCMFSFKSKGNLTKHMKSKAHSRRSSQQALTALINSTTIPNTIASSSSSSSLSSTIRTTSTTSLIITLAEGMEPGTQSTTINQIQKINVEQQFAKSDEETSSASEMFEDFYYDNWKHDPMDTSNRLRYFKQGCRSHTPSELAAYSEDDDEEPERCSSAPLILRSDGSVTAGDYCPKTADSTDAVSSGEPAPNRDRAAGNFPLVGARPNSDNSKQLNQQPTPALEEAEQQRQEELVLGEKENNSIIAAVVAAAACTASVCPGQNGDSGGLAPAPAVGGGAVAHDFDKFYSSMTAEGRLECPICGKRFNKYSLLRLHENVHAFEQSNRKGRHDLKCPECHCSFRSRALLHKHMLNAHPVGSDQQTVELTDRRNHCSLNGHHDDGGAKRPAAAESPDGAQWSTTPKRHAAVNASASNPRPFQCADCDSAFRIHGHLAKHLRSKLHIMKLESVGKLPVGTFAKIEELGVHSFHDMDTSSSENALRSLLRILANSTTADSNQDQQQQQQQLNTKAADTKCRLGTEEPTPVGEVANSGAVGVTSSISAETGDDDDNDGDETLIDVEALPPPPPPQPSTEKRSKIASPNPPEPVGSMKLARELPSQPGAGRSVVAGLWVPPTSDQLISAAASCRLPAHVATAPVPVDTTVASSFFPSSSTSCSSSSSSSCSSTFNDHAMGDSAAGKSLDNVHAVNSETERGEISCDWCQVCFPSVVDLEVHMHTDHILMRDGRDYRCTLANCDKIYPNMDCLRQHVKLHFVAGSEQLATAADLVTDSRRQYNHHHHHHQQQQPTTTTTATAAVLPPSTSTLKPTPPKRSRRTGHNNSNKLLDHHQQQQQQQQHRTTVNYKDSAGGGGVVVLIHGGQIQNRSTTSSSSSSSSNTNTNKSNACISSPTSDSEASRSSAFSRSCGSPAAASPVGAESSASAVGACIPTDLSSETGRSAFSVSSGADAAPLRRCSSLKRRSSLITSNSGSNSGSSTPLFSAAVQHSGTSPLAPGKRARISSGGINDFPTTTTTATNSSNSIHNSVVEQNKLLTSKVQQTSDLQAAPPSLPSIPSCSAFLPVSSSLQHFAWNQPISPHLGLTGPNSHPLLFAGRELLLPQPHPLVTGGGPSMPVPAPAPGFSPLHLSHFYDQLWAASVLNAVQNYAGLAAAATPISPTVVAAAAAAAATAACGANTTTTTSSTTTTTQNNSNNNLLVCFICCKQCSNVIDLQEHMLGHSQPRPYVCEFCDAGFTSIRALQAHRPCRLQNVMPMS</sequence>
<dbReference type="GO" id="GO:0008270">
    <property type="term" value="F:zinc ion binding"/>
    <property type="evidence" value="ECO:0007669"/>
    <property type="project" value="UniProtKB-KW"/>
</dbReference>
<evidence type="ECO:0000256" key="2">
    <source>
        <dbReference type="ARBA" id="ARBA00022723"/>
    </source>
</evidence>
<evidence type="ECO:0000313" key="12">
    <source>
        <dbReference type="EMBL" id="KRY41093.1"/>
    </source>
</evidence>
<dbReference type="STRING" id="6334.A0A0V1BV89"/>
<feature type="region of interest" description="Disordered" evidence="10">
    <location>
        <begin position="1617"/>
        <end position="1636"/>
    </location>
</feature>
<feature type="region of interest" description="Disordered" evidence="10">
    <location>
        <begin position="1216"/>
        <end position="1258"/>
    </location>
</feature>
<protein>
    <submittedName>
        <fullName evidence="12">Zinc finger protein 40</fullName>
    </submittedName>
</protein>
<dbReference type="FunCoup" id="A0A0V1BV89">
    <property type="interactions" value="84"/>
</dbReference>
<feature type="compositionally biased region" description="Polar residues" evidence="10">
    <location>
        <begin position="1052"/>
        <end position="1064"/>
    </location>
</feature>
<dbReference type="OrthoDB" id="10042249at2759"/>
<organism evidence="12 13">
    <name type="scientific">Trichinella spiralis</name>
    <name type="common">Trichina worm</name>
    <dbReference type="NCBI Taxonomy" id="6334"/>
    <lineage>
        <taxon>Eukaryota</taxon>
        <taxon>Metazoa</taxon>
        <taxon>Ecdysozoa</taxon>
        <taxon>Nematoda</taxon>
        <taxon>Enoplea</taxon>
        <taxon>Dorylaimia</taxon>
        <taxon>Trichinellida</taxon>
        <taxon>Trichinellidae</taxon>
        <taxon>Trichinella</taxon>
    </lineage>
</organism>
<evidence type="ECO:0000256" key="9">
    <source>
        <dbReference type="PROSITE-ProRule" id="PRU00042"/>
    </source>
</evidence>
<feature type="domain" description="C2H2-type" evidence="11">
    <location>
        <begin position="1572"/>
        <end position="1596"/>
    </location>
</feature>
<dbReference type="eggNOG" id="KOG1721">
    <property type="taxonomic scope" value="Eukaryota"/>
</dbReference>
<feature type="compositionally biased region" description="Polar residues" evidence="10">
    <location>
        <begin position="244"/>
        <end position="253"/>
    </location>
</feature>
<feature type="region of interest" description="Disordered" evidence="10">
    <location>
        <begin position="299"/>
        <end position="334"/>
    </location>
</feature>
<feature type="domain" description="C2H2-type" evidence="11">
    <location>
        <begin position="1262"/>
        <end position="1291"/>
    </location>
</feature>
<feature type="region of interest" description="Disordered" evidence="10">
    <location>
        <begin position="240"/>
        <end position="274"/>
    </location>
</feature>
<dbReference type="EMBL" id="JYDH01000009">
    <property type="protein sequence ID" value="KRY41093.1"/>
    <property type="molecule type" value="Genomic_DNA"/>
</dbReference>
<feature type="domain" description="C2H2-type" evidence="11">
    <location>
        <begin position="813"/>
        <end position="840"/>
    </location>
</feature>
<dbReference type="SUPFAM" id="SSF57667">
    <property type="entry name" value="beta-beta-alpha zinc fingers"/>
    <property type="match status" value="4"/>
</dbReference>
<dbReference type="PROSITE" id="PS00028">
    <property type="entry name" value="ZINC_FINGER_C2H2_1"/>
    <property type="match status" value="8"/>
</dbReference>
<keyword evidence="2" id="KW-0479">Metal-binding</keyword>
<evidence type="ECO:0000256" key="7">
    <source>
        <dbReference type="ARBA" id="ARBA00023163"/>
    </source>
</evidence>
<evidence type="ECO:0000256" key="1">
    <source>
        <dbReference type="ARBA" id="ARBA00004123"/>
    </source>
</evidence>
<keyword evidence="4 9" id="KW-0863">Zinc-finger</keyword>
<feature type="compositionally biased region" description="Low complexity" evidence="10">
    <location>
        <begin position="254"/>
        <end position="274"/>
    </location>
</feature>
<feature type="domain" description="C2H2-type" evidence="11">
    <location>
        <begin position="1176"/>
        <end position="1199"/>
    </location>
</feature>
<feature type="region of interest" description="Disordered" evidence="10">
    <location>
        <begin position="1642"/>
        <end position="1762"/>
    </location>
</feature>
<dbReference type="PROSITE" id="PS50157">
    <property type="entry name" value="ZINC_FINGER_C2H2_2"/>
    <property type="match status" value="6"/>
</dbReference>
<feature type="compositionally biased region" description="Acidic residues" evidence="10">
    <location>
        <begin position="1388"/>
        <end position="1401"/>
    </location>
</feature>
<feature type="compositionally biased region" description="Basic and acidic residues" evidence="10">
    <location>
        <begin position="1216"/>
        <end position="1228"/>
    </location>
</feature>
<feature type="region of interest" description="Disordered" evidence="10">
    <location>
        <begin position="1361"/>
        <end position="1445"/>
    </location>
</feature>
<evidence type="ECO:0000313" key="13">
    <source>
        <dbReference type="Proteomes" id="UP000054776"/>
    </source>
</evidence>
<comment type="caution">
    <text evidence="12">The sequence shown here is derived from an EMBL/GenBank/DDBJ whole genome shotgun (WGS) entry which is preliminary data.</text>
</comment>
<feature type="compositionally biased region" description="Basic residues" evidence="10">
    <location>
        <begin position="1617"/>
        <end position="1626"/>
    </location>
</feature>
<evidence type="ECO:0000256" key="5">
    <source>
        <dbReference type="ARBA" id="ARBA00022833"/>
    </source>
</evidence>
<feature type="compositionally biased region" description="Low complexity" evidence="10">
    <location>
        <begin position="1852"/>
        <end position="1863"/>
    </location>
</feature>
<evidence type="ECO:0000256" key="10">
    <source>
        <dbReference type="SAM" id="MobiDB-lite"/>
    </source>
</evidence>
<name>A0A0V1BV89_TRISP</name>
<dbReference type="PANTHER" id="PTHR45944">
    <property type="entry name" value="SCHNURRI, ISOFORM F"/>
    <property type="match status" value="1"/>
</dbReference>
<feature type="region of interest" description="Disordered" evidence="10">
    <location>
        <begin position="1804"/>
        <end position="1863"/>
    </location>
</feature>
<dbReference type="Pfam" id="PF00096">
    <property type="entry name" value="zf-C2H2"/>
    <property type="match status" value="2"/>
</dbReference>
<dbReference type="InterPro" id="IPR036236">
    <property type="entry name" value="Znf_C2H2_sf"/>
</dbReference>
<dbReference type="Proteomes" id="UP000054776">
    <property type="component" value="Unassembled WGS sequence"/>
</dbReference>
<reference evidence="12 13" key="1">
    <citation type="submission" date="2015-01" db="EMBL/GenBank/DDBJ databases">
        <title>Evolution of Trichinella species and genotypes.</title>
        <authorList>
            <person name="Korhonen P.K."/>
            <person name="Edoardo P."/>
            <person name="Giuseppe L.R."/>
            <person name="Gasser R.B."/>
        </authorList>
    </citation>
    <scope>NUCLEOTIDE SEQUENCE [LARGE SCALE GENOMIC DNA]</scope>
    <source>
        <strain evidence="12">ISS3</strain>
    </source>
</reference>
<feature type="region of interest" description="Disordered" evidence="10">
    <location>
        <begin position="984"/>
        <end position="1071"/>
    </location>
</feature>
<keyword evidence="3" id="KW-0677">Repeat</keyword>
<feature type="compositionally biased region" description="Low complexity" evidence="10">
    <location>
        <begin position="299"/>
        <end position="315"/>
    </location>
</feature>
<dbReference type="InterPro" id="IPR013087">
    <property type="entry name" value="Znf_C2H2_type"/>
</dbReference>
<feature type="domain" description="C2H2-type" evidence="11">
    <location>
        <begin position="1141"/>
        <end position="1168"/>
    </location>
</feature>
<dbReference type="Gene3D" id="3.30.160.60">
    <property type="entry name" value="Classic Zinc Finger"/>
    <property type="match status" value="6"/>
</dbReference>
<keyword evidence="5" id="KW-0862">Zinc</keyword>
<feature type="compositionally biased region" description="Low complexity" evidence="10">
    <location>
        <begin position="1696"/>
        <end position="1762"/>
    </location>
</feature>
<gene>
    <name evidence="12" type="primary">Hivep1</name>
    <name evidence="12" type="ORF">T01_2731</name>
</gene>
<evidence type="ECO:0000256" key="3">
    <source>
        <dbReference type="ARBA" id="ARBA00022737"/>
    </source>
</evidence>
<dbReference type="SMART" id="SM00355">
    <property type="entry name" value="ZnF_C2H2"/>
    <property type="match status" value="9"/>
</dbReference>
<feature type="compositionally biased region" description="Low complexity" evidence="10">
    <location>
        <begin position="401"/>
        <end position="417"/>
    </location>
</feature>
<keyword evidence="13" id="KW-1185">Reference proteome</keyword>
<dbReference type="PANTHER" id="PTHR45944:SF2">
    <property type="entry name" value="SCHNURRI, ISOFORM F"/>
    <property type="match status" value="1"/>
</dbReference>
<feature type="compositionally biased region" description="Low complexity" evidence="10">
    <location>
        <begin position="1805"/>
        <end position="1823"/>
    </location>
</feature>
<keyword evidence="6" id="KW-0805">Transcription regulation</keyword>
<dbReference type="InterPro" id="IPR051969">
    <property type="entry name" value="Zinc-finger_DNA-bd_regulators"/>
</dbReference>
<dbReference type="GO" id="GO:0000978">
    <property type="term" value="F:RNA polymerase II cis-regulatory region sequence-specific DNA binding"/>
    <property type="evidence" value="ECO:0007669"/>
    <property type="project" value="TreeGrafter"/>
</dbReference>
<feature type="compositionally biased region" description="Low complexity" evidence="10">
    <location>
        <begin position="1627"/>
        <end position="1636"/>
    </location>
</feature>
<dbReference type="InParanoid" id="A0A0V1BV89"/>
<evidence type="ECO:0000259" key="11">
    <source>
        <dbReference type="PROSITE" id="PS50157"/>
    </source>
</evidence>
<keyword evidence="8" id="KW-0539">Nucleus</keyword>
<dbReference type="GO" id="GO:0005634">
    <property type="term" value="C:nucleus"/>
    <property type="evidence" value="ECO:0007669"/>
    <property type="project" value="UniProtKB-SubCell"/>
</dbReference>
<accession>A0A0V1BV89</accession>
<evidence type="ECO:0000256" key="8">
    <source>
        <dbReference type="ARBA" id="ARBA00023242"/>
    </source>
</evidence>
<dbReference type="GO" id="GO:0000981">
    <property type="term" value="F:DNA-binding transcription factor activity, RNA polymerase II-specific"/>
    <property type="evidence" value="ECO:0007669"/>
    <property type="project" value="TreeGrafter"/>
</dbReference>
<comment type="subcellular location">
    <subcellularLocation>
        <location evidence="1">Nucleus</location>
    </subcellularLocation>
</comment>
<evidence type="ECO:0000256" key="6">
    <source>
        <dbReference type="ARBA" id="ARBA00023015"/>
    </source>
</evidence>
<proteinExistence type="predicted"/>